<feature type="transmembrane region" description="Helical" evidence="1">
    <location>
        <begin position="48"/>
        <end position="67"/>
    </location>
</feature>
<name>A0A1Z4BQL5_9FLAO</name>
<reference evidence="3" key="1">
    <citation type="submission" date="2017-06" db="EMBL/GenBank/DDBJ databases">
        <title>Complete genome sequence of Capnocytophaga sp. KCOM 1579 (=ChDC OS43) isolated from a human refractory periapical abscess lesion.</title>
        <authorList>
            <person name="Kook J.-K."/>
            <person name="Park S.-N."/>
            <person name="Lim Y.K."/>
            <person name="Roh H."/>
        </authorList>
    </citation>
    <scope>NUCLEOTIDE SEQUENCE [LARGE SCALE GENOMIC DNA]</scope>
    <source>
        <strain evidence="3">ChDC OS43</strain>
    </source>
</reference>
<keyword evidence="1" id="KW-0472">Membrane</keyword>
<dbReference type="RefSeq" id="WP_088594454.1">
    <property type="nucleotide sequence ID" value="NZ_CP022022.1"/>
</dbReference>
<dbReference type="Proteomes" id="UP000197007">
    <property type="component" value="Chromosome"/>
</dbReference>
<organism evidence="2 3">
    <name type="scientific">Capnocytophaga endodontalis</name>
    <dbReference type="NCBI Taxonomy" id="2708117"/>
    <lineage>
        <taxon>Bacteria</taxon>
        <taxon>Pseudomonadati</taxon>
        <taxon>Bacteroidota</taxon>
        <taxon>Flavobacteriia</taxon>
        <taxon>Flavobacteriales</taxon>
        <taxon>Flavobacteriaceae</taxon>
        <taxon>Capnocytophaga</taxon>
    </lineage>
</organism>
<dbReference type="AlphaFoldDB" id="A0A1Z4BQL5"/>
<gene>
    <name evidence="2" type="ORF">CBG49_10705</name>
</gene>
<keyword evidence="1" id="KW-0812">Transmembrane</keyword>
<evidence type="ECO:0000256" key="1">
    <source>
        <dbReference type="SAM" id="Phobius"/>
    </source>
</evidence>
<keyword evidence="1" id="KW-1133">Transmembrane helix</keyword>
<feature type="transmembrane region" description="Helical" evidence="1">
    <location>
        <begin position="140"/>
        <end position="161"/>
    </location>
</feature>
<dbReference type="Pfam" id="PF17555">
    <property type="entry name" value="TssN"/>
    <property type="match status" value="1"/>
</dbReference>
<accession>A0A1Z4BQL5</accession>
<sequence>MKKLKNYFINLFDPQLLILLLFLVAMCIAITIIFSKKVPEFKKYKTNIYIYLFLTVLVYTVIAFLGYSRLFEGKTLSEFIFYQICTLTLGVFHCYFYRLFFNKFKLEDDVFKELFFALLVVLYASVPFLLIYTFLNGMYYLPLMMGNFIVFFIPTLVNASFNRSLKIPPKIYTTWQFPENYKELVGVSDDEMRDLVVFTLMIKKEEKDKDYTLYRAKGPTRIDFGRLFYNFVEDYNERFADAPIEIQNEEGFYNWVFFKQPKWYESTKYIDPKFTLYMNGIEENSYIICMRTLVSEAAMNNNEQETDFEYSKEKDNERVKTY</sequence>
<evidence type="ECO:0008006" key="4">
    <source>
        <dbReference type="Google" id="ProtNLM"/>
    </source>
</evidence>
<protein>
    <recommendedName>
        <fullName evidence="4">TssN family type VI secretion system protein</fullName>
    </recommendedName>
</protein>
<feature type="transmembrane region" description="Helical" evidence="1">
    <location>
        <begin position="113"/>
        <end position="134"/>
    </location>
</feature>
<dbReference type="InterPro" id="IPR035177">
    <property type="entry name" value="TssN"/>
</dbReference>
<evidence type="ECO:0000313" key="2">
    <source>
        <dbReference type="EMBL" id="ASF43503.1"/>
    </source>
</evidence>
<dbReference type="KEGG" id="capn:CBG49_10705"/>
<feature type="transmembrane region" description="Helical" evidence="1">
    <location>
        <begin position="79"/>
        <end position="101"/>
    </location>
</feature>
<evidence type="ECO:0000313" key="3">
    <source>
        <dbReference type="Proteomes" id="UP000197007"/>
    </source>
</evidence>
<proteinExistence type="predicted"/>
<dbReference type="EMBL" id="CP022022">
    <property type="protein sequence ID" value="ASF43503.1"/>
    <property type="molecule type" value="Genomic_DNA"/>
</dbReference>
<feature type="transmembrane region" description="Helical" evidence="1">
    <location>
        <begin position="16"/>
        <end position="36"/>
    </location>
</feature>
<keyword evidence="3" id="KW-1185">Reference proteome</keyword>